<dbReference type="Proteomes" id="UP000276215">
    <property type="component" value="Unassembled WGS sequence"/>
</dbReference>
<name>A0A3N4JKI8_9PEZI</name>
<keyword evidence="1" id="KW-1133">Transmembrane helix</keyword>
<keyword evidence="1" id="KW-0812">Transmembrane</keyword>
<dbReference type="PROSITE" id="PS51257">
    <property type="entry name" value="PROKAR_LIPOPROTEIN"/>
    <property type="match status" value="1"/>
</dbReference>
<proteinExistence type="predicted"/>
<sequence length="73" mass="8592">MSFLKFFFTPTFMKLLIIIWVSLVSQIPISLSCVSGLWLYWAKFELGWPICYRGTPISRLRPLRHLGYHNAET</sequence>
<keyword evidence="3" id="KW-1185">Reference proteome</keyword>
<accession>A0A3N4JKI8</accession>
<evidence type="ECO:0000256" key="1">
    <source>
        <dbReference type="SAM" id="Phobius"/>
    </source>
</evidence>
<evidence type="ECO:0000313" key="3">
    <source>
        <dbReference type="Proteomes" id="UP000276215"/>
    </source>
</evidence>
<gene>
    <name evidence="2" type="ORF">L873DRAFT_1192404</name>
</gene>
<feature type="transmembrane region" description="Helical" evidence="1">
    <location>
        <begin position="12"/>
        <end position="40"/>
    </location>
</feature>
<keyword evidence="1" id="KW-0472">Membrane</keyword>
<organism evidence="2 3">
    <name type="scientific">Choiromyces venosus 120613-1</name>
    <dbReference type="NCBI Taxonomy" id="1336337"/>
    <lineage>
        <taxon>Eukaryota</taxon>
        <taxon>Fungi</taxon>
        <taxon>Dikarya</taxon>
        <taxon>Ascomycota</taxon>
        <taxon>Pezizomycotina</taxon>
        <taxon>Pezizomycetes</taxon>
        <taxon>Pezizales</taxon>
        <taxon>Tuberaceae</taxon>
        <taxon>Choiromyces</taxon>
    </lineage>
</organism>
<evidence type="ECO:0000313" key="2">
    <source>
        <dbReference type="EMBL" id="RPA96930.1"/>
    </source>
</evidence>
<dbReference type="AlphaFoldDB" id="A0A3N4JKI8"/>
<reference evidence="2 3" key="1">
    <citation type="journal article" date="2018" name="Nat. Ecol. Evol.">
        <title>Pezizomycetes genomes reveal the molecular basis of ectomycorrhizal truffle lifestyle.</title>
        <authorList>
            <person name="Murat C."/>
            <person name="Payen T."/>
            <person name="Noel B."/>
            <person name="Kuo A."/>
            <person name="Morin E."/>
            <person name="Chen J."/>
            <person name="Kohler A."/>
            <person name="Krizsan K."/>
            <person name="Balestrini R."/>
            <person name="Da Silva C."/>
            <person name="Montanini B."/>
            <person name="Hainaut M."/>
            <person name="Levati E."/>
            <person name="Barry K.W."/>
            <person name="Belfiori B."/>
            <person name="Cichocki N."/>
            <person name="Clum A."/>
            <person name="Dockter R.B."/>
            <person name="Fauchery L."/>
            <person name="Guy J."/>
            <person name="Iotti M."/>
            <person name="Le Tacon F."/>
            <person name="Lindquist E.A."/>
            <person name="Lipzen A."/>
            <person name="Malagnac F."/>
            <person name="Mello A."/>
            <person name="Molinier V."/>
            <person name="Miyauchi S."/>
            <person name="Poulain J."/>
            <person name="Riccioni C."/>
            <person name="Rubini A."/>
            <person name="Sitrit Y."/>
            <person name="Splivallo R."/>
            <person name="Traeger S."/>
            <person name="Wang M."/>
            <person name="Zifcakova L."/>
            <person name="Wipf D."/>
            <person name="Zambonelli A."/>
            <person name="Paolocci F."/>
            <person name="Nowrousian M."/>
            <person name="Ottonello S."/>
            <person name="Baldrian P."/>
            <person name="Spatafora J.W."/>
            <person name="Henrissat B."/>
            <person name="Nagy L.G."/>
            <person name="Aury J.M."/>
            <person name="Wincker P."/>
            <person name="Grigoriev I.V."/>
            <person name="Bonfante P."/>
            <person name="Martin F.M."/>
        </authorList>
    </citation>
    <scope>NUCLEOTIDE SEQUENCE [LARGE SCALE GENOMIC DNA]</scope>
    <source>
        <strain evidence="2 3">120613-1</strain>
    </source>
</reference>
<dbReference type="EMBL" id="ML120410">
    <property type="protein sequence ID" value="RPA96930.1"/>
    <property type="molecule type" value="Genomic_DNA"/>
</dbReference>
<protein>
    <submittedName>
        <fullName evidence="2">Uncharacterized protein</fullName>
    </submittedName>
</protein>